<evidence type="ECO:0000313" key="2">
    <source>
        <dbReference type="EMBL" id="JAD58086.1"/>
    </source>
</evidence>
<proteinExistence type="predicted"/>
<sequence length="50" mass="5704">MSAGERHAAPAALPAAAAARPRQDRALRRHRVHRRARQHEEAPGRRRCFQ</sequence>
<dbReference type="EMBL" id="GBRH01239809">
    <property type="protein sequence ID" value="JAD58086.1"/>
    <property type="molecule type" value="Transcribed_RNA"/>
</dbReference>
<reference evidence="2" key="2">
    <citation type="journal article" date="2015" name="Data Brief">
        <title>Shoot transcriptome of the giant reed, Arundo donax.</title>
        <authorList>
            <person name="Barrero R.A."/>
            <person name="Guerrero F.D."/>
            <person name="Moolhuijzen P."/>
            <person name="Goolsby J.A."/>
            <person name="Tidwell J."/>
            <person name="Bellgard S.E."/>
            <person name="Bellgard M.I."/>
        </authorList>
    </citation>
    <scope>NUCLEOTIDE SEQUENCE</scope>
    <source>
        <tissue evidence="2">Shoot tissue taken approximately 20 cm above the soil surface</tissue>
    </source>
</reference>
<feature type="compositionally biased region" description="Low complexity" evidence="1">
    <location>
        <begin position="9"/>
        <end position="20"/>
    </location>
</feature>
<name>A0A0A9B416_ARUDO</name>
<accession>A0A0A9B416</accession>
<protein>
    <submittedName>
        <fullName evidence="2">Uncharacterized protein</fullName>
    </submittedName>
</protein>
<feature type="region of interest" description="Disordered" evidence="1">
    <location>
        <begin position="1"/>
        <end position="50"/>
    </location>
</feature>
<feature type="compositionally biased region" description="Basic residues" evidence="1">
    <location>
        <begin position="27"/>
        <end position="37"/>
    </location>
</feature>
<organism evidence="2">
    <name type="scientific">Arundo donax</name>
    <name type="common">Giant reed</name>
    <name type="synonym">Donax arundinaceus</name>
    <dbReference type="NCBI Taxonomy" id="35708"/>
    <lineage>
        <taxon>Eukaryota</taxon>
        <taxon>Viridiplantae</taxon>
        <taxon>Streptophyta</taxon>
        <taxon>Embryophyta</taxon>
        <taxon>Tracheophyta</taxon>
        <taxon>Spermatophyta</taxon>
        <taxon>Magnoliopsida</taxon>
        <taxon>Liliopsida</taxon>
        <taxon>Poales</taxon>
        <taxon>Poaceae</taxon>
        <taxon>PACMAD clade</taxon>
        <taxon>Arundinoideae</taxon>
        <taxon>Arundineae</taxon>
        <taxon>Arundo</taxon>
    </lineage>
</organism>
<dbReference type="AlphaFoldDB" id="A0A0A9B416"/>
<reference evidence="2" key="1">
    <citation type="submission" date="2014-09" db="EMBL/GenBank/DDBJ databases">
        <authorList>
            <person name="Magalhaes I.L.F."/>
            <person name="Oliveira U."/>
            <person name="Santos F.R."/>
            <person name="Vidigal T.H.D.A."/>
            <person name="Brescovit A.D."/>
            <person name="Santos A.J."/>
        </authorList>
    </citation>
    <scope>NUCLEOTIDE SEQUENCE</scope>
    <source>
        <tissue evidence="2">Shoot tissue taken approximately 20 cm above the soil surface</tissue>
    </source>
</reference>
<evidence type="ECO:0000256" key="1">
    <source>
        <dbReference type="SAM" id="MobiDB-lite"/>
    </source>
</evidence>